<dbReference type="InterPro" id="IPR029039">
    <property type="entry name" value="Flavoprotein-like_sf"/>
</dbReference>
<dbReference type="Pfam" id="PF03358">
    <property type="entry name" value="FMN_red"/>
    <property type="match status" value="1"/>
</dbReference>
<keyword evidence="3" id="KW-0288">FMN</keyword>
<dbReference type="RefSeq" id="WP_116207589.1">
    <property type="nucleotide sequence ID" value="NZ_QUNR01000001.1"/>
</dbReference>
<evidence type="ECO:0000256" key="2">
    <source>
        <dbReference type="ARBA" id="ARBA00022630"/>
    </source>
</evidence>
<dbReference type="InterPro" id="IPR001226">
    <property type="entry name" value="Flavodoxin_CS"/>
</dbReference>
<sequence>MTPMVVIYHSGFGHTEQIAHCITAGANRVADVQAQAMSVSDIDWAVLSAAEAIIFGAPVYMGSVSASFKQFMDDSSRTWFAQGWQDKIAAGFVNSGALSGDKQVALQQLQTFAGQHGMVWINFALQPTGTGADDLNRLGSYSGLMTQADNEAPEHTPPKGDRATAEAFGQHIAERTQRWQRGAA</sequence>
<proteinExistence type="predicted"/>
<dbReference type="PANTHER" id="PTHR30546">
    <property type="entry name" value="FLAVODOXIN-RELATED PROTEIN WRBA-RELATED"/>
    <property type="match status" value="1"/>
</dbReference>
<dbReference type="AlphaFoldDB" id="A0A3E0HA33"/>
<comment type="cofactor">
    <cofactor evidence="1">
        <name>FMN</name>
        <dbReference type="ChEBI" id="CHEBI:58210"/>
    </cofactor>
</comment>
<dbReference type="GO" id="GO:0009055">
    <property type="term" value="F:electron transfer activity"/>
    <property type="evidence" value="ECO:0007669"/>
    <property type="project" value="InterPro"/>
</dbReference>
<dbReference type="PROSITE" id="PS50902">
    <property type="entry name" value="FLAVODOXIN_LIKE"/>
    <property type="match status" value="1"/>
</dbReference>
<dbReference type="OrthoDB" id="9801479at2"/>
<comment type="caution">
    <text evidence="5">The sequence shown here is derived from an EMBL/GenBank/DDBJ whole genome shotgun (WGS) entry which is preliminary data.</text>
</comment>
<dbReference type="GO" id="GO:0016020">
    <property type="term" value="C:membrane"/>
    <property type="evidence" value="ECO:0007669"/>
    <property type="project" value="TreeGrafter"/>
</dbReference>
<evidence type="ECO:0000313" key="6">
    <source>
        <dbReference type="Proteomes" id="UP000256774"/>
    </source>
</evidence>
<organism evidence="5 6">
    <name type="scientific">Paraperlucidibaca baekdonensis</name>
    <dbReference type="NCBI Taxonomy" id="748120"/>
    <lineage>
        <taxon>Bacteria</taxon>
        <taxon>Pseudomonadati</taxon>
        <taxon>Pseudomonadota</taxon>
        <taxon>Gammaproteobacteria</taxon>
        <taxon>Moraxellales</taxon>
        <taxon>Moraxellaceae</taxon>
        <taxon>Paraperlucidibaca</taxon>
    </lineage>
</organism>
<evidence type="ECO:0000313" key="5">
    <source>
        <dbReference type="EMBL" id="REH40566.1"/>
    </source>
</evidence>
<protein>
    <submittedName>
        <fullName evidence="5">Multimeric flavodoxin WrbA</fullName>
    </submittedName>
</protein>
<feature type="domain" description="Flavodoxin-like" evidence="4">
    <location>
        <begin position="4"/>
        <end position="173"/>
    </location>
</feature>
<dbReference type="PROSITE" id="PS00201">
    <property type="entry name" value="FLAVODOXIN"/>
    <property type="match status" value="1"/>
</dbReference>
<dbReference type="PANTHER" id="PTHR30546:SF23">
    <property type="entry name" value="FLAVOPROTEIN-LIKE PROTEIN YCP4-RELATED"/>
    <property type="match status" value="1"/>
</dbReference>
<dbReference type="Gene3D" id="3.40.50.360">
    <property type="match status" value="1"/>
</dbReference>
<dbReference type="InterPro" id="IPR008254">
    <property type="entry name" value="Flavodoxin/NO_synth"/>
</dbReference>
<reference evidence="5 6" key="1">
    <citation type="submission" date="2018-08" db="EMBL/GenBank/DDBJ databases">
        <title>Genomic Encyclopedia of Type Strains, Phase IV (KMG-IV): sequencing the most valuable type-strain genomes for metagenomic binning, comparative biology and taxonomic classification.</title>
        <authorList>
            <person name="Goeker M."/>
        </authorList>
    </citation>
    <scope>NUCLEOTIDE SEQUENCE [LARGE SCALE GENOMIC DNA]</scope>
    <source>
        <strain evidence="5 6">DSM 26022</strain>
    </source>
</reference>
<evidence type="ECO:0000259" key="4">
    <source>
        <dbReference type="PROSITE" id="PS50902"/>
    </source>
</evidence>
<name>A0A3E0HA33_9GAMM</name>
<dbReference type="EMBL" id="QUNR01000001">
    <property type="protein sequence ID" value="REH40566.1"/>
    <property type="molecule type" value="Genomic_DNA"/>
</dbReference>
<dbReference type="GO" id="GO:0010181">
    <property type="term" value="F:FMN binding"/>
    <property type="evidence" value="ECO:0007669"/>
    <property type="project" value="InterPro"/>
</dbReference>
<keyword evidence="6" id="KW-1185">Reference proteome</keyword>
<evidence type="ECO:0000256" key="1">
    <source>
        <dbReference type="ARBA" id="ARBA00001917"/>
    </source>
</evidence>
<keyword evidence="2" id="KW-0285">Flavoprotein</keyword>
<accession>A0A3E0HA33</accession>
<gene>
    <name evidence="5" type="ORF">DFR26_0767</name>
</gene>
<dbReference type="Proteomes" id="UP000256774">
    <property type="component" value="Unassembled WGS sequence"/>
</dbReference>
<dbReference type="GO" id="GO:0003955">
    <property type="term" value="F:NAD(P)H dehydrogenase (quinone) activity"/>
    <property type="evidence" value="ECO:0007669"/>
    <property type="project" value="TreeGrafter"/>
</dbReference>
<dbReference type="InterPro" id="IPR005025">
    <property type="entry name" value="FMN_Rdtase-like_dom"/>
</dbReference>
<evidence type="ECO:0000256" key="3">
    <source>
        <dbReference type="ARBA" id="ARBA00022643"/>
    </source>
</evidence>
<dbReference type="SUPFAM" id="SSF52218">
    <property type="entry name" value="Flavoproteins"/>
    <property type="match status" value="1"/>
</dbReference>